<evidence type="ECO:0000313" key="4">
    <source>
        <dbReference type="EMBL" id="KAB5592864.1"/>
    </source>
</evidence>
<dbReference type="Proteomes" id="UP000383932">
    <property type="component" value="Unassembled WGS sequence"/>
</dbReference>
<keyword evidence="2" id="KW-0378">Hydrolase</keyword>
<dbReference type="InterPro" id="IPR029052">
    <property type="entry name" value="Metallo-depent_PP-like"/>
</dbReference>
<dbReference type="SUPFAM" id="SSF56300">
    <property type="entry name" value="Metallo-dependent phosphatases"/>
    <property type="match status" value="1"/>
</dbReference>
<comment type="caution">
    <text evidence="4">The sequence shown here is derived from an EMBL/GenBank/DDBJ whole genome shotgun (WGS) entry which is preliminary data.</text>
</comment>
<gene>
    <name evidence="4" type="ORF">CTheo_3724</name>
</gene>
<evidence type="ECO:0000256" key="1">
    <source>
        <dbReference type="ARBA" id="ARBA00006654"/>
    </source>
</evidence>
<proteinExistence type="inferred from homology"/>
<name>A0A5N5QMG2_9AGAM</name>
<keyword evidence="2" id="KW-0547">Nucleotide-binding</keyword>
<dbReference type="InterPro" id="IPR036907">
    <property type="entry name" value="5'-Nucleotdase_C_sf"/>
</dbReference>
<comment type="similarity">
    <text evidence="1 2">Belongs to the 5'-nucleotidase family.</text>
</comment>
<dbReference type="SUPFAM" id="SSF55816">
    <property type="entry name" value="5'-nucleotidase (syn. UDP-sugar hydrolase), C-terminal domain"/>
    <property type="match status" value="1"/>
</dbReference>
<keyword evidence="5" id="KW-1185">Reference proteome</keyword>
<evidence type="ECO:0000259" key="3">
    <source>
        <dbReference type="Pfam" id="PF02872"/>
    </source>
</evidence>
<reference evidence="4 5" key="1">
    <citation type="journal article" date="2019" name="Fungal Biol. Biotechnol.">
        <title>Draft genome sequence of fastidious pathogen Ceratobasidium theobromae, which causes vascular-streak dieback in Theobroma cacao.</title>
        <authorList>
            <person name="Ali S.S."/>
            <person name="Asman A."/>
            <person name="Shao J."/>
            <person name="Firmansyah A.P."/>
            <person name="Susilo A.W."/>
            <person name="Rosmana A."/>
            <person name="McMahon P."/>
            <person name="Junaid M."/>
            <person name="Guest D."/>
            <person name="Kheng T.Y."/>
            <person name="Meinhardt L.W."/>
            <person name="Bailey B.A."/>
        </authorList>
    </citation>
    <scope>NUCLEOTIDE SEQUENCE [LARGE SCALE GENOMIC DNA]</scope>
    <source>
        <strain evidence="4 5">CT2</strain>
    </source>
</reference>
<dbReference type="GO" id="GO:0000166">
    <property type="term" value="F:nucleotide binding"/>
    <property type="evidence" value="ECO:0007669"/>
    <property type="project" value="UniProtKB-KW"/>
</dbReference>
<evidence type="ECO:0000313" key="5">
    <source>
        <dbReference type="Proteomes" id="UP000383932"/>
    </source>
</evidence>
<evidence type="ECO:0000256" key="2">
    <source>
        <dbReference type="RuleBase" id="RU362119"/>
    </source>
</evidence>
<protein>
    <submittedName>
        <fullName evidence="4">5'-nucleotidase carboxy-terminal domain containing protein</fullName>
    </submittedName>
</protein>
<dbReference type="PRINTS" id="PR01607">
    <property type="entry name" value="APYRASEFAMLY"/>
</dbReference>
<dbReference type="PANTHER" id="PTHR11575:SF48">
    <property type="entry name" value="5'-NUCLEOTIDASE"/>
    <property type="match status" value="1"/>
</dbReference>
<dbReference type="OrthoDB" id="10252235at2759"/>
<dbReference type="EMBL" id="SSOP01000052">
    <property type="protein sequence ID" value="KAB5592864.1"/>
    <property type="molecule type" value="Genomic_DNA"/>
</dbReference>
<dbReference type="InterPro" id="IPR006179">
    <property type="entry name" value="5_nucleotidase/apyrase"/>
</dbReference>
<dbReference type="Gene3D" id="3.60.21.10">
    <property type="match status" value="1"/>
</dbReference>
<dbReference type="GO" id="GO:0009166">
    <property type="term" value="P:nucleotide catabolic process"/>
    <property type="evidence" value="ECO:0007669"/>
    <property type="project" value="InterPro"/>
</dbReference>
<dbReference type="PANTHER" id="PTHR11575">
    <property type="entry name" value="5'-NUCLEOTIDASE-RELATED"/>
    <property type="match status" value="1"/>
</dbReference>
<dbReference type="Gene3D" id="3.90.780.10">
    <property type="entry name" value="5'-Nucleotidase, C-terminal domain"/>
    <property type="match status" value="1"/>
</dbReference>
<dbReference type="GO" id="GO:0016787">
    <property type="term" value="F:hydrolase activity"/>
    <property type="evidence" value="ECO:0007669"/>
    <property type="project" value="UniProtKB-KW"/>
</dbReference>
<sequence>MTRPKRKVADGLETFDMKVIDKKGKINTNFQHVVAFSEEISRIRSGWDEKPGEDPKGLLLFSGDAFSPSVESMLTNGRNMLHLMNELAPDASVPGNHEFDKWVVSNITEQTTSPGRGKQLKGLREYIVFERTGLRIGVIGLVSADSWKKTNSKVQSGLKILDMLETCKDLAPRLRKSKEEKGEACDLIFALTHALQVHTEDIELAQSVGAYPADHAAFLDHEYGVDVLLGGHDHQYFSAKGITRIGEPLKDEIPASDKDNGVLVLKSGYDFYDLSKIEIEVGENPQATHRKKVIKSVTAARHRVPDFIPGGDSIAADILHRSPIARVLKRQFDDEVLGGLDKPVATMGDEIDLNSVVIRQQEMPIGNWIADALLEWHLNHLTKEEKEAGYPKVSIINAGGIRGDGKLGPGEILARDIIQLLPFYTLLSSLRVTGKDLKVVLNAMLKGTRNPDGTFGGSGNFPVVGGMRVTWSSKQPEENRVLRISIPEGDNEKPLNLDDPNVYVDVLTNEYLLKSKDVFGLIKPVENLTACEELPMYQILLNYINDLQSAKGYDFEDLEQLARDYPQLNEGESEGEPSHAEAKIGDGDIMRLIKNFIAWFSVRSGETIPYLLIPTERDGRMKDADGS</sequence>
<feature type="domain" description="5'-Nucleotidase C-terminal" evidence="3">
    <location>
        <begin position="358"/>
        <end position="519"/>
    </location>
</feature>
<accession>A0A5N5QMG2</accession>
<dbReference type="AlphaFoldDB" id="A0A5N5QMG2"/>
<organism evidence="4 5">
    <name type="scientific">Ceratobasidium theobromae</name>
    <dbReference type="NCBI Taxonomy" id="1582974"/>
    <lineage>
        <taxon>Eukaryota</taxon>
        <taxon>Fungi</taxon>
        <taxon>Dikarya</taxon>
        <taxon>Basidiomycota</taxon>
        <taxon>Agaricomycotina</taxon>
        <taxon>Agaricomycetes</taxon>
        <taxon>Cantharellales</taxon>
        <taxon>Ceratobasidiaceae</taxon>
        <taxon>Ceratobasidium</taxon>
    </lineage>
</organism>
<dbReference type="Pfam" id="PF02872">
    <property type="entry name" value="5_nucleotid_C"/>
    <property type="match status" value="1"/>
</dbReference>
<dbReference type="InterPro" id="IPR008334">
    <property type="entry name" value="5'-Nucleotdase_C"/>
</dbReference>